<evidence type="ECO:0000259" key="1">
    <source>
        <dbReference type="PROSITE" id="PS50043"/>
    </source>
</evidence>
<dbReference type="Pfam" id="PF01978">
    <property type="entry name" value="TrmB"/>
    <property type="match status" value="1"/>
</dbReference>
<protein>
    <submittedName>
        <fullName evidence="2">LuxR C-terminal-related transcriptional regulator</fullName>
    </submittedName>
</protein>
<dbReference type="SMART" id="SM00421">
    <property type="entry name" value="HTH_LUXR"/>
    <property type="match status" value="1"/>
</dbReference>
<feature type="domain" description="HTH luxR-type" evidence="1">
    <location>
        <begin position="267"/>
        <end position="332"/>
    </location>
</feature>
<dbReference type="InterPro" id="IPR036390">
    <property type="entry name" value="WH_DNA-bd_sf"/>
</dbReference>
<dbReference type="SUPFAM" id="SSF46894">
    <property type="entry name" value="C-terminal effector domain of the bipartite response regulators"/>
    <property type="match status" value="1"/>
</dbReference>
<gene>
    <name evidence="2" type="ORF">OO014_16355</name>
</gene>
<accession>A0ABT5GKV4</accession>
<name>A0ABT5GKV4_9MICO</name>
<dbReference type="SUPFAM" id="SSF46785">
    <property type="entry name" value="Winged helix' DNA-binding domain"/>
    <property type="match status" value="1"/>
</dbReference>
<evidence type="ECO:0000313" key="3">
    <source>
        <dbReference type="Proteomes" id="UP001150259"/>
    </source>
</evidence>
<organism evidence="2 3">
    <name type="scientific">Intrasporangium calvum</name>
    <dbReference type="NCBI Taxonomy" id="53358"/>
    <lineage>
        <taxon>Bacteria</taxon>
        <taxon>Bacillati</taxon>
        <taxon>Actinomycetota</taxon>
        <taxon>Actinomycetes</taxon>
        <taxon>Micrococcales</taxon>
        <taxon>Intrasporangiaceae</taxon>
        <taxon>Intrasporangium</taxon>
    </lineage>
</organism>
<dbReference type="PROSITE" id="PS50043">
    <property type="entry name" value="HTH_LUXR_2"/>
    <property type="match status" value="1"/>
</dbReference>
<dbReference type="RefSeq" id="WP_272463390.1">
    <property type="nucleotide sequence ID" value="NZ_JAPFQL010000086.1"/>
</dbReference>
<dbReference type="PRINTS" id="PR00038">
    <property type="entry name" value="HTHLUXR"/>
</dbReference>
<dbReference type="CDD" id="cd06170">
    <property type="entry name" value="LuxR_C_like"/>
    <property type="match status" value="1"/>
</dbReference>
<dbReference type="Gene3D" id="1.10.10.10">
    <property type="entry name" value="Winged helix-like DNA-binding domain superfamily/Winged helix DNA-binding domain"/>
    <property type="match status" value="2"/>
</dbReference>
<reference evidence="2 3" key="1">
    <citation type="submission" date="2022-11" db="EMBL/GenBank/DDBJ databases">
        <title>Anaerobic phenanthrene biodegradation by a DNRA strain PheN6.</title>
        <authorList>
            <person name="Zhang Z."/>
        </authorList>
    </citation>
    <scope>NUCLEOTIDE SEQUENCE [LARGE SCALE GENOMIC DNA]</scope>
    <source>
        <strain evidence="2 3">PheN6</strain>
    </source>
</reference>
<dbReference type="PANTHER" id="PTHR34293:SF1">
    <property type="entry name" value="HTH-TYPE TRANSCRIPTIONAL REGULATOR TRMBL2"/>
    <property type="match status" value="1"/>
</dbReference>
<dbReference type="EMBL" id="JAPFQL010000086">
    <property type="protein sequence ID" value="MDC5698826.1"/>
    <property type="molecule type" value="Genomic_DNA"/>
</dbReference>
<dbReference type="InterPro" id="IPR000792">
    <property type="entry name" value="Tscrpt_reg_LuxR_C"/>
</dbReference>
<dbReference type="PANTHER" id="PTHR34293">
    <property type="entry name" value="HTH-TYPE TRANSCRIPTIONAL REGULATOR TRMBL2"/>
    <property type="match status" value="1"/>
</dbReference>
<sequence length="336" mass="37073">MPLSVRTTAVDNLSLEPLGLSVFEEQVYLRLLDHGLASARLIARELEGCPDQVAAALDALTELGLVHREDFAGRRFRVIPPDVALSELIGQRRRALNRLQVEADRLREEAARRGSASTQVVEHVVGAAAVLAVVTQMQRAARDEVLMVDAPPYFVGGSQPNESEFVALAAGVSYRVIYHRDALASDEARAAMRQYVDAGEQARVHAQVWPKLLVADRSMALVPESATDPDPQRRLLIRSSSLLDLIVVHFEQMWQRATPVESFGRAAGESEPEISDRDREMLGLMAAGLKDRAIARSLGITERTVGRRINELMRRLDTETRFGAGVRAVQRGWISG</sequence>
<dbReference type="InterPro" id="IPR036388">
    <property type="entry name" value="WH-like_DNA-bd_sf"/>
</dbReference>
<dbReference type="InterPro" id="IPR002831">
    <property type="entry name" value="Tscrpt_reg_TrmB_N"/>
</dbReference>
<evidence type="ECO:0000313" key="2">
    <source>
        <dbReference type="EMBL" id="MDC5698826.1"/>
    </source>
</evidence>
<dbReference type="InterPro" id="IPR016032">
    <property type="entry name" value="Sig_transdc_resp-reg_C-effctor"/>
</dbReference>
<proteinExistence type="predicted"/>
<keyword evidence="3" id="KW-1185">Reference proteome</keyword>
<dbReference type="InterPro" id="IPR051797">
    <property type="entry name" value="TrmB-like"/>
</dbReference>
<dbReference type="Proteomes" id="UP001150259">
    <property type="component" value="Unassembled WGS sequence"/>
</dbReference>
<comment type="caution">
    <text evidence="2">The sequence shown here is derived from an EMBL/GenBank/DDBJ whole genome shotgun (WGS) entry which is preliminary data.</text>
</comment>
<dbReference type="Pfam" id="PF00196">
    <property type="entry name" value="GerE"/>
    <property type="match status" value="1"/>
</dbReference>